<reference evidence="5" key="2">
    <citation type="submission" date="2025-09" db="UniProtKB">
        <authorList>
            <consortium name="Ensembl"/>
        </authorList>
    </citation>
    <scope>IDENTIFICATION</scope>
</reference>
<dbReference type="GeneTree" id="ENSGT00940000164508"/>
<accession>A0A8C5PHP6</accession>
<keyword evidence="1" id="KW-0430">Lectin</keyword>
<dbReference type="CDD" id="cd03590">
    <property type="entry name" value="CLECT_DC-SIGN_like"/>
    <property type="match status" value="1"/>
</dbReference>
<dbReference type="AlphaFoldDB" id="A0A8C5PHP6"/>
<reference evidence="5" key="1">
    <citation type="submission" date="2025-08" db="UniProtKB">
        <authorList>
            <consortium name="Ensembl"/>
        </authorList>
    </citation>
    <scope>IDENTIFICATION</scope>
</reference>
<dbReference type="InterPro" id="IPR016187">
    <property type="entry name" value="CTDL_fold"/>
</dbReference>
<dbReference type="InterPro" id="IPR016186">
    <property type="entry name" value="C-type_lectin-like/link_sf"/>
</dbReference>
<keyword evidence="6" id="KW-1185">Reference proteome</keyword>
<dbReference type="PROSITE" id="PS50041">
    <property type="entry name" value="C_TYPE_LECTIN_2"/>
    <property type="match status" value="1"/>
</dbReference>
<dbReference type="PROSITE" id="PS00615">
    <property type="entry name" value="C_TYPE_LECTIN_1"/>
    <property type="match status" value="1"/>
</dbReference>
<evidence type="ECO:0000256" key="1">
    <source>
        <dbReference type="ARBA" id="ARBA00022734"/>
    </source>
</evidence>
<feature type="domain" description="C-type lectin" evidence="4">
    <location>
        <begin position="104"/>
        <end position="210"/>
    </location>
</feature>
<protein>
    <recommendedName>
        <fullName evidence="4">C-type lectin domain-containing protein</fullName>
    </recommendedName>
</protein>
<evidence type="ECO:0000313" key="6">
    <source>
        <dbReference type="Proteomes" id="UP000694569"/>
    </source>
</evidence>
<evidence type="ECO:0000256" key="3">
    <source>
        <dbReference type="SAM" id="Phobius"/>
    </source>
</evidence>
<dbReference type="InterPro" id="IPR018378">
    <property type="entry name" value="C-type_lectin_CS"/>
</dbReference>
<sequence length="224" mass="26380">MDSDDSVFFHKRFDKEMMPGRKLPYCQKHPTRLSYGLIALSYVLILALFIIIVSSFSSESPKVDSKVWTEINSFQSNISELSSKVIQMEKASYKETCEKGWLLFKNYCYYITSTQTDWMKARSFCIKKGSDLVVITSQEEQLYLMSIANMINRYWIGLNDEEEEGTWTWVDGTDYKTSFKFWKKGEPNDYMTKEDCAHLWIDGEWNDVHCTFDRCYAICERKLS</sequence>
<keyword evidence="3" id="KW-0812">Transmembrane</keyword>
<dbReference type="SUPFAM" id="SSF56436">
    <property type="entry name" value="C-type lectin-like"/>
    <property type="match status" value="1"/>
</dbReference>
<dbReference type="Gene3D" id="3.10.100.10">
    <property type="entry name" value="Mannose-Binding Protein A, subunit A"/>
    <property type="match status" value="1"/>
</dbReference>
<feature type="transmembrane region" description="Helical" evidence="3">
    <location>
        <begin position="33"/>
        <end position="56"/>
    </location>
</feature>
<dbReference type="SMART" id="SM00034">
    <property type="entry name" value="CLECT"/>
    <property type="match status" value="1"/>
</dbReference>
<dbReference type="GO" id="GO:0030246">
    <property type="term" value="F:carbohydrate binding"/>
    <property type="evidence" value="ECO:0007669"/>
    <property type="project" value="UniProtKB-KW"/>
</dbReference>
<dbReference type="Pfam" id="PF00059">
    <property type="entry name" value="Lectin_C"/>
    <property type="match status" value="1"/>
</dbReference>
<keyword evidence="2" id="KW-1015">Disulfide bond</keyword>
<keyword evidence="3" id="KW-0472">Membrane</keyword>
<proteinExistence type="predicted"/>
<keyword evidence="3" id="KW-1133">Transmembrane helix</keyword>
<evidence type="ECO:0000313" key="5">
    <source>
        <dbReference type="Ensembl" id="ENSLLEP00000022970.1"/>
    </source>
</evidence>
<dbReference type="OrthoDB" id="2142683at2759"/>
<dbReference type="InterPro" id="IPR001304">
    <property type="entry name" value="C-type_lectin-like"/>
</dbReference>
<evidence type="ECO:0000256" key="2">
    <source>
        <dbReference type="ARBA" id="ARBA00023157"/>
    </source>
</evidence>
<evidence type="ECO:0000259" key="4">
    <source>
        <dbReference type="PROSITE" id="PS50041"/>
    </source>
</evidence>
<dbReference type="InterPro" id="IPR033989">
    <property type="entry name" value="CD209-like_CTLD"/>
</dbReference>
<dbReference type="Proteomes" id="UP000694569">
    <property type="component" value="Unplaced"/>
</dbReference>
<organism evidence="5 6">
    <name type="scientific">Leptobrachium leishanense</name>
    <name type="common">Leishan spiny toad</name>
    <dbReference type="NCBI Taxonomy" id="445787"/>
    <lineage>
        <taxon>Eukaryota</taxon>
        <taxon>Metazoa</taxon>
        <taxon>Chordata</taxon>
        <taxon>Craniata</taxon>
        <taxon>Vertebrata</taxon>
        <taxon>Euteleostomi</taxon>
        <taxon>Amphibia</taxon>
        <taxon>Batrachia</taxon>
        <taxon>Anura</taxon>
        <taxon>Pelobatoidea</taxon>
        <taxon>Megophryidae</taxon>
        <taxon>Leptobrachium</taxon>
    </lineage>
</organism>
<dbReference type="PANTHER" id="PTHR22803">
    <property type="entry name" value="MANNOSE, PHOSPHOLIPASE, LECTIN RECEPTOR RELATED"/>
    <property type="match status" value="1"/>
</dbReference>
<dbReference type="Ensembl" id="ENSLLET00000023844.1">
    <property type="protein sequence ID" value="ENSLLEP00000022970.1"/>
    <property type="gene ID" value="ENSLLEG00000014580.1"/>
</dbReference>
<name>A0A8C5PHP6_9ANUR</name>
<dbReference type="InterPro" id="IPR050111">
    <property type="entry name" value="C-type_lectin/snaclec_domain"/>
</dbReference>